<proteinExistence type="predicted"/>
<sequence length="406" mass="45820">MDEVNERISIGDVNEDTAIFGELVNQMAPGIRVRHFLVDGFGSMREPPWSDSNNISLLFHALQQQPLETISLENIGIFADDERSGPFPIRLLTRLLCSESCRLSLKNLKLIDCILDGTNEDWEEFALANNNLPELDQFVLDTCDCALDYPLEQFDRFGAILPCNSPKLTSAIVDPAKTRGYIDLGAARRMCRLPQLRRLCLFEMAFPGETTATMFQTLAQQSPTGCFTSHLETLKLGVCDMDAVAVQAFSSPGAVKDEGAFIAIMEALKRNRTIRCLDFRWSEKAWLVQPTPKYGASALAAYHDMIRSNCTLLAMYVVDHSLYCGDLRSMKMFYARLNQIGRQRFLEAGNFVSDEEWLDKLVAVGRERENDHYNALSFVYYFLRLNPLICVQHSASSNTRVLLPPN</sequence>
<name>A0A9N8EYP4_9STRA</name>
<dbReference type="AlphaFoldDB" id="A0A9N8EYP4"/>
<reference evidence="1" key="1">
    <citation type="submission" date="2020-06" db="EMBL/GenBank/DDBJ databases">
        <authorList>
            <consortium name="Plant Systems Biology data submission"/>
        </authorList>
    </citation>
    <scope>NUCLEOTIDE SEQUENCE</scope>
    <source>
        <strain evidence="1">D6</strain>
    </source>
</reference>
<dbReference type="Proteomes" id="UP001153069">
    <property type="component" value="Unassembled WGS sequence"/>
</dbReference>
<dbReference type="Gene3D" id="3.80.10.10">
    <property type="entry name" value="Ribonuclease Inhibitor"/>
    <property type="match status" value="1"/>
</dbReference>
<comment type="caution">
    <text evidence="1">The sequence shown here is derived from an EMBL/GenBank/DDBJ whole genome shotgun (WGS) entry which is preliminary data.</text>
</comment>
<accession>A0A9N8EYP4</accession>
<keyword evidence="2" id="KW-1185">Reference proteome</keyword>
<organism evidence="1 2">
    <name type="scientific">Seminavis robusta</name>
    <dbReference type="NCBI Taxonomy" id="568900"/>
    <lineage>
        <taxon>Eukaryota</taxon>
        <taxon>Sar</taxon>
        <taxon>Stramenopiles</taxon>
        <taxon>Ochrophyta</taxon>
        <taxon>Bacillariophyta</taxon>
        <taxon>Bacillariophyceae</taxon>
        <taxon>Bacillariophycidae</taxon>
        <taxon>Naviculales</taxon>
        <taxon>Naviculaceae</taxon>
        <taxon>Seminavis</taxon>
    </lineage>
</organism>
<evidence type="ECO:0000313" key="1">
    <source>
        <dbReference type="EMBL" id="CAB9529701.1"/>
    </source>
</evidence>
<dbReference type="EMBL" id="CAICTM010002592">
    <property type="protein sequence ID" value="CAB9529701.1"/>
    <property type="molecule type" value="Genomic_DNA"/>
</dbReference>
<dbReference type="InterPro" id="IPR032675">
    <property type="entry name" value="LRR_dom_sf"/>
</dbReference>
<dbReference type="SUPFAM" id="SSF52047">
    <property type="entry name" value="RNI-like"/>
    <property type="match status" value="1"/>
</dbReference>
<gene>
    <name evidence="1" type="ORF">SEMRO_2594_G332100.1</name>
</gene>
<evidence type="ECO:0000313" key="2">
    <source>
        <dbReference type="Proteomes" id="UP001153069"/>
    </source>
</evidence>
<protein>
    <submittedName>
        <fullName evidence="1">Uncharacterized protein</fullName>
    </submittedName>
</protein>